<name>A0A0B7JX72_BIOOC</name>
<evidence type="ECO:0000256" key="2">
    <source>
        <dbReference type="ARBA" id="ARBA00023242"/>
    </source>
</evidence>
<dbReference type="InterPro" id="IPR036864">
    <property type="entry name" value="Zn2-C6_fun-type_DNA-bd_sf"/>
</dbReference>
<accession>A0A0B7JX72</accession>
<dbReference type="Gene3D" id="4.10.240.10">
    <property type="entry name" value="Zn(2)-C6 fungal-type DNA-binding domain"/>
    <property type="match status" value="1"/>
</dbReference>
<dbReference type="SMART" id="SM00066">
    <property type="entry name" value="GAL4"/>
    <property type="match status" value="1"/>
</dbReference>
<dbReference type="GO" id="GO:0005634">
    <property type="term" value="C:nucleus"/>
    <property type="evidence" value="ECO:0007669"/>
    <property type="project" value="UniProtKB-SubCell"/>
</dbReference>
<feature type="region of interest" description="Disordered" evidence="3">
    <location>
        <begin position="143"/>
        <end position="163"/>
    </location>
</feature>
<dbReference type="PROSITE" id="PS00463">
    <property type="entry name" value="ZN2_CY6_FUNGAL_1"/>
    <property type="match status" value="1"/>
</dbReference>
<dbReference type="GO" id="GO:0008270">
    <property type="term" value="F:zinc ion binding"/>
    <property type="evidence" value="ECO:0007669"/>
    <property type="project" value="InterPro"/>
</dbReference>
<evidence type="ECO:0000256" key="3">
    <source>
        <dbReference type="SAM" id="MobiDB-lite"/>
    </source>
</evidence>
<reference evidence="5" key="1">
    <citation type="submission" date="2015-01" db="EMBL/GenBank/DDBJ databases">
        <authorList>
            <person name="Durling Mikael"/>
        </authorList>
    </citation>
    <scope>NUCLEOTIDE SEQUENCE</scope>
</reference>
<dbReference type="InterPro" id="IPR021858">
    <property type="entry name" value="Fun_TF"/>
</dbReference>
<dbReference type="PANTHER" id="PTHR37534">
    <property type="entry name" value="TRANSCRIPTIONAL ACTIVATOR PROTEIN UGA3"/>
    <property type="match status" value="1"/>
</dbReference>
<dbReference type="Pfam" id="PF00172">
    <property type="entry name" value="Zn_clus"/>
    <property type="match status" value="1"/>
</dbReference>
<sequence>MPVTNRVRAEHTRTFTGCRTCRRRHAKCDEERPKCGACSRLGLKCGGYSAQLSWVTDEDDADSNGQQALCYRYPLFSDLERRIMSDSLSESLGLKSAGEVLLKLDLASKKVKAGLDLCLGPFGVFQAVDDSIKSISAEESQTSASLLGVSPDAEVPQSEESDESINEFDEIRNGQSHPTDLEALLDNTTFSLIEEHHMTIPDAFTSPASDLFNDISLDPAFLPISDDTNTLETTDNDVYIAQEDARVLCGDLDVSMMISPSIDPVNSQANLNLPEQAANLLRYYQQHISSSTGHIQINRQSPWQLIFLPCIFETFAEITLMSSTSNTRNTILHAVLAHSAFRLHKPNNPSKPTEYWGHVGLRHRSKAQFHLKKAVEAEMANHEQKTYKELLMAFLAMAMTSLYRGCPTAKVFLVDAERLIRVRGLSNHSKPYKIRVLHHLYTYLRIIVESIATLTPSSSDPETNALQALPNARSFRVSKETLNIGLDPTVEKTAELGYSDIHLEVQGLWKPTLHYNLQGIPESLMTLIAQTTCLANEKAHLETRAGCDLRLSADLKHHIQTLEESIWAWSLPSELTTISTHKPAALLPDNQDLIHQPCAQSMVQAIHRALVIYFYRRIHDVSAMVLQDHVRQALENLERCIDKMVEDDDFAPSLAWAAYIAACEATTSDLQKRALKCLSISDRRGVSFTSKPSTEVVLSIWGERYHETTLSYKWTSLLQEIRV</sequence>
<dbReference type="GO" id="GO:0000981">
    <property type="term" value="F:DNA-binding transcription factor activity, RNA polymerase II-specific"/>
    <property type="evidence" value="ECO:0007669"/>
    <property type="project" value="InterPro"/>
</dbReference>
<proteinExistence type="predicted"/>
<evidence type="ECO:0000259" key="4">
    <source>
        <dbReference type="PROSITE" id="PS50048"/>
    </source>
</evidence>
<dbReference type="Pfam" id="PF11951">
    <property type="entry name" value="Fungal_trans_2"/>
    <property type="match status" value="1"/>
</dbReference>
<protein>
    <recommendedName>
        <fullName evidence="4">Zn(2)-C6 fungal-type domain-containing protein</fullName>
    </recommendedName>
</protein>
<dbReference type="SUPFAM" id="SSF57701">
    <property type="entry name" value="Zn2/Cys6 DNA-binding domain"/>
    <property type="match status" value="1"/>
</dbReference>
<organism evidence="5">
    <name type="scientific">Bionectria ochroleuca</name>
    <name type="common">Gliocladium roseum</name>
    <dbReference type="NCBI Taxonomy" id="29856"/>
    <lineage>
        <taxon>Eukaryota</taxon>
        <taxon>Fungi</taxon>
        <taxon>Dikarya</taxon>
        <taxon>Ascomycota</taxon>
        <taxon>Pezizomycotina</taxon>
        <taxon>Sordariomycetes</taxon>
        <taxon>Hypocreomycetidae</taxon>
        <taxon>Hypocreales</taxon>
        <taxon>Bionectriaceae</taxon>
        <taxon>Clonostachys</taxon>
    </lineage>
</organism>
<feature type="domain" description="Zn(2)-C6 fungal-type" evidence="4">
    <location>
        <begin position="17"/>
        <end position="45"/>
    </location>
</feature>
<evidence type="ECO:0000313" key="5">
    <source>
        <dbReference type="EMBL" id="CEO47847.1"/>
    </source>
</evidence>
<dbReference type="AlphaFoldDB" id="A0A0B7JX72"/>
<keyword evidence="2" id="KW-0539">Nucleus</keyword>
<evidence type="ECO:0000256" key="1">
    <source>
        <dbReference type="ARBA" id="ARBA00004123"/>
    </source>
</evidence>
<dbReference type="InterPro" id="IPR001138">
    <property type="entry name" value="Zn2Cys6_DnaBD"/>
</dbReference>
<dbReference type="PANTHER" id="PTHR37534:SF46">
    <property type="entry name" value="ZN(II)2CYS6 TRANSCRIPTION FACTOR (EUROFUNG)"/>
    <property type="match status" value="1"/>
</dbReference>
<comment type="subcellular location">
    <subcellularLocation>
        <location evidence="1">Nucleus</location>
    </subcellularLocation>
</comment>
<dbReference type="CDD" id="cd00067">
    <property type="entry name" value="GAL4"/>
    <property type="match status" value="1"/>
</dbReference>
<dbReference type="PROSITE" id="PS50048">
    <property type="entry name" value="ZN2_CY6_FUNGAL_2"/>
    <property type="match status" value="1"/>
</dbReference>
<dbReference type="EMBL" id="CDPU01000008">
    <property type="protein sequence ID" value="CEO47847.1"/>
    <property type="molecule type" value="Genomic_DNA"/>
</dbReference>
<gene>
    <name evidence="5" type="ORF">BN869_000003902_1</name>
</gene>